<dbReference type="PANTHER" id="PTHR24223">
    <property type="entry name" value="ATP-BINDING CASSETTE SUB-FAMILY C"/>
    <property type="match status" value="1"/>
</dbReference>
<dbReference type="SUPFAM" id="SSF52540">
    <property type="entry name" value="P-loop containing nucleoside triphosphate hydrolases"/>
    <property type="match status" value="2"/>
</dbReference>
<dbReference type="FunFam" id="3.40.50.300:FF:000163">
    <property type="entry name" value="Multidrug resistance-associated protein member 4"/>
    <property type="match status" value="1"/>
</dbReference>
<dbReference type="GO" id="GO:0012505">
    <property type="term" value="C:endomembrane system"/>
    <property type="evidence" value="ECO:0007669"/>
    <property type="project" value="UniProtKB-SubCell"/>
</dbReference>
<gene>
    <name evidence="14" type="ORF">EB796_013623</name>
</gene>
<keyword evidence="5" id="KW-0677">Repeat</keyword>
<dbReference type="OrthoDB" id="6500128at2759"/>
<dbReference type="InterPro" id="IPR036640">
    <property type="entry name" value="ABC1_TM_sf"/>
</dbReference>
<keyword evidence="3" id="KW-0813">Transport</keyword>
<dbReference type="SMART" id="SM00382">
    <property type="entry name" value="AAA"/>
    <property type="match status" value="2"/>
</dbReference>
<keyword evidence="9 11" id="KW-0472">Membrane</keyword>
<comment type="subcellular location">
    <subcellularLocation>
        <location evidence="1">Endomembrane system</location>
        <topology evidence="1">Multi-pass membrane protein</topology>
    </subcellularLocation>
</comment>
<evidence type="ECO:0000259" key="12">
    <source>
        <dbReference type="PROSITE" id="PS50893"/>
    </source>
</evidence>
<dbReference type="Pfam" id="PF00664">
    <property type="entry name" value="ABC_membrane"/>
    <property type="match status" value="1"/>
</dbReference>
<keyword evidence="10" id="KW-0325">Glycoprotein</keyword>
<dbReference type="PANTHER" id="PTHR24223:SF447">
    <property type="entry name" value="MULTIDRUG RESISTANCE-ASSOCIATED PROTEIN 5"/>
    <property type="match status" value="1"/>
</dbReference>
<keyword evidence="15" id="KW-1185">Reference proteome</keyword>
<feature type="domain" description="ABC transporter" evidence="12">
    <location>
        <begin position="351"/>
        <end position="575"/>
    </location>
</feature>
<dbReference type="InterPro" id="IPR027417">
    <property type="entry name" value="P-loop_NTPase"/>
</dbReference>
<dbReference type="InterPro" id="IPR011527">
    <property type="entry name" value="ABC1_TM_dom"/>
</dbReference>
<keyword evidence="7" id="KW-0067">ATP-binding</keyword>
<accession>A0A7J7JR14</accession>
<dbReference type="SUPFAM" id="SSF90123">
    <property type="entry name" value="ABC transporter transmembrane region"/>
    <property type="match status" value="1"/>
</dbReference>
<dbReference type="FunFam" id="1.20.1560.10:FF:000015">
    <property type="entry name" value="multidrug resistance-associated protein 5 isoform X1"/>
    <property type="match status" value="1"/>
</dbReference>
<evidence type="ECO:0000256" key="11">
    <source>
        <dbReference type="SAM" id="Phobius"/>
    </source>
</evidence>
<evidence type="ECO:0000256" key="8">
    <source>
        <dbReference type="ARBA" id="ARBA00022989"/>
    </source>
</evidence>
<evidence type="ECO:0000256" key="1">
    <source>
        <dbReference type="ARBA" id="ARBA00004127"/>
    </source>
</evidence>
<name>A0A7J7JR14_BUGNE</name>
<dbReference type="Gene3D" id="1.20.1560.10">
    <property type="entry name" value="ABC transporter type 1, transmembrane domain"/>
    <property type="match status" value="2"/>
</dbReference>
<proteinExistence type="inferred from homology"/>
<sequence length="1155" mass="129003">MTRFRGKALVWRISKNSKTLPLITAGPLSYATGVWLNKLIFQSNKNELTQDDLYDTPWRDSASCNMNMFERIWDGEVSKYGKEKSSVVRAIYKLIRPRFFVAAFLIIFLSLYAVIGPNVIFSVGNLAGTRVRGGVFSAVFKKILSQRIQSKSAGELINLCAVDGQRLYLTIIYGIFGLGCVGAVFGGLYSVYLLGPWGSSGFVFFLAFLPLPVFVFIPLLNSLRFSISMMPLSIVRIAEAYHACSRIKEILIAESTTFEVLPVRDSDNLIEIRNGYFGWGSEVKSEHILNDMLTISLIFYKVIALRIVFIAGTVKVNTVLIQIDLRLREQKKRKKKNYPDYKKSPEEESQLLVEDNKDLPDEHTIVTLHNISLSVKEGTLLGICGAVGSGKTSIIQTILGMTKKEGGTFAMNKDKQVAYVAQQAWIMNATVRQNILFGQRFNQQWYDEVIEACALLSDFNQLTAGDQTEVGERGINLSGGQKQRISMARAVYSNSDIVLLDDPLSAVDAHVGQHIFTNCIKGLLKDKTVVFVTHQLQFLMDCDYILVMKDGCIVEEGEHRLLMSNINGEYANLIKSFHDDGETNDSRSPDTELSQHENLKQICNLKVAAEKDDELEKKKNSSSKNFKTKDKRLEFKSAGKLTKMEDSKSDKVKMATYKSYIQAAGGFCIFMVVLLLILITLSAQSFTNYWLSVWLKAGSGGMLVNVTYLINQTEVVRQEVSMDILDNPKLSLYQLVYGLNLPAIIILTVIKSQSYVQAAMKASSNIHDKLFRKLVASPMKFFDVTPCGQILNRFSKDMDEMDSLLPFISEQFLNNAGIFLVTAAVIASVFPFFLIIMGMATGAFILFYKFSQSGIQSLKRIENVTRSPLFSHIAATVQGLDTIRAYKKEDNFHSQFNKLQDCNNMASFLFETSMRWTGGILDLIAIMVIVATAVFASFSSSDIVSPSLAAMALTSALSNLDSEAPPIIEERRPDRAWPKYGAIKFSNVDLRYREGLPLVLKNITLDIKSQEKIGIVGRTGSGKSSTALALFRIIELSGGSITIDNIDISTIGLEDLRSKLSIIPQDPVLFVGTVRYNLDPFDKYTDKELWTVLSKCHVKHTIQALNGQLDAFIVENGENFSVGERQLLCMARALLRHSKILVLDEATAGKYVFFK</sequence>
<dbReference type="Proteomes" id="UP000593567">
    <property type="component" value="Unassembled WGS sequence"/>
</dbReference>
<dbReference type="InterPro" id="IPR003439">
    <property type="entry name" value="ABC_transporter-like_ATP-bd"/>
</dbReference>
<feature type="transmembrane region" description="Helical" evidence="11">
    <location>
        <begin position="201"/>
        <end position="220"/>
    </location>
</feature>
<dbReference type="PROSITE" id="PS00211">
    <property type="entry name" value="ABC_TRANSPORTER_1"/>
    <property type="match status" value="1"/>
</dbReference>
<feature type="transmembrane region" description="Helical" evidence="11">
    <location>
        <begin position="689"/>
        <end position="710"/>
    </location>
</feature>
<reference evidence="14" key="1">
    <citation type="submission" date="2020-06" db="EMBL/GenBank/DDBJ databases">
        <title>Draft genome of Bugula neritina, a colonial animal packing powerful symbionts and potential medicines.</title>
        <authorList>
            <person name="Rayko M."/>
        </authorList>
    </citation>
    <scope>NUCLEOTIDE SEQUENCE [LARGE SCALE GENOMIC DNA]</scope>
    <source>
        <strain evidence="14">Kwan_BN1</strain>
    </source>
</reference>
<dbReference type="FunFam" id="3.40.50.300:FF:000997">
    <property type="entry name" value="Multidrug resistance-associated protein 1"/>
    <property type="match status" value="1"/>
</dbReference>
<dbReference type="PROSITE" id="PS50893">
    <property type="entry name" value="ABC_TRANSPORTER_2"/>
    <property type="match status" value="1"/>
</dbReference>
<evidence type="ECO:0000256" key="3">
    <source>
        <dbReference type="ARBA" id="ARBA00022448"/>
    </source>
</evidence>
<feature type="transmembrane region" description="Helical" evidence="11">
    <location>
        <begin position="817"/>
        <end position="850"/>
    </location>
</feature>
<dbReference type="PROSITE" id="PS50929">
    <property type="entry name" value="ABC_TM1F"/>
    <property type="match status" value="1"/>
</dbReference>
<dbReference type="GO" id="GO:0016020">
    <property type="term" value="C:membrane"/>
    <property type="evidence" value="ECO:0007669"/>
    <property type="project" value="InterPro"/>
</dbReference>
<feature type="transmembrane region" description="Helical" evidence="11">
    <location>
        <begin position="920"/>
        <end position="938"/>
    </location>
</feature>
<evidence type="ECO:0000256" key="9">
    <source>
        <dbReference type="ARBA" id="ARBA00023136"/>
    </source>
</evidence>
<organism evidence="14 15">
    <name type="scientific">Bugula neritina</name>
    <name type="common">Brown bryozoan</name>
    <name type="synonym">Sertularia neritina</name>
    <dbReference type="NCBI Taxonomy" id="10212"/>
    <lineage>
        <taxon>Eukaryota</taxon>
        <taxon>Metazoa</taxon>
        <taxon>Spiralia</taxon>
        <taxon>Lophotrochozoa</taxon>
        <taxon>Bryozoa</taxon>
        <taxon>Gymnolaemata</taxon>
        <taxon>Cheilostomatida</taxon>
        <taxon>Flustrina</taxon>
        <taxon>Buguloidea</taxon>
        <taxon>Bugulidae</taxon>
        <taxon>Bugula</taxon>
    </lineage>
</organism>
<evidence type="ECO:0000256" key="10">
    <source>
        <dbReference type="ARBA" id="ARBA00023180"/>
    </source>
</evidence>
<feature type="domain" description="ABC transmembrane type-1" evidence="13">
    <location>
        <begin position="672"/>
        <end position="957"/>
    </location>
</feature>
<dbReference type="CDD" id="cd03250">
    <property type="entry name" value="ABCC_MRP_domain1"/>
    <property type="match status" value="1"/>
</dbReference>
<evidence type="ECO:0000256" key="4">
    <source>
        <dbReference type="ARBA" id="ARBA00022692"/>
    </source>
</evidence>
<evidence type="ECO:0000313" key="14">
    <source>
        <dbReference type="EMBL" id="KAF6028074.1"/>
    </source>
</evidence>
<dbReference type="InterPro" id="IPR050173">
    <property type="entry name" value="ABC_transporter_C-like"/>
</dbReference>
<feature type="transmembrane region" description="Helical" evidence="11">
    <location>
        <begin position="171"/>
        <end position="194"/>
    </location>
</feature>
<dbReference type="CDD" id="cd03244">
    <property type="entry name" value="ABCC_MRP_domain2"/>
    <property type="match status" value="1"/>
</dbReference>
<dbReference type="InterPro" id="IPR017871">
    <property type="entry name" value="ABC_transporter-like_CS"/>
</dbReference>
<comment type="similarity">
    <text evidence="2">Belongs to the ABC transporter superfamily. ABCC family. Conjugate transporter (TC 3.A.1.208) subfamily.</text>
</comment>
<keyword evidence="8 11" id="KW-1133">Transmembrane helix</keyword>
<dbReference type="InterPro" id="IPR003593">
    <property type="entry name" value="AAA+_ATPase"/>
</dbReference>
<keyword evidence="4 11" id="KW-0812">Transmembrane</keyword>
<comment type="caution">
    <text evidence="14">The sequence shown here is derived from an EMBL/GenBank/DDBJ whole genome shotgun (WGS) entry which is preliminary data.</text>
</comment>
<evidence type="ECO:0000313" key="15">
    <source>
        <dbReference type="Proteomes" id="UP000593567"/>
    </source>
</evidence>
<dbReference type="EMBL" id="VXIV02001992">
    <property type="protein sequence ID" value="KAF6028074.1"/>
    <property type="molecule type" value="Genomic_DNA"/>
</dbReference>
<dbReference type="GO" id="GO:0016887">
    <property type="term" value="F:ATP hydrolysis activity"/>
    <property type="evidence" value="ECO:0007669"/>
    <property type="project" value="InterPro"/>
</dbReference>
<evidence type="ECO:0000256" key="2">
    <source>
        <dbReference type="ARBA" id="ARBA00009726"/>
    </source>
</evidence>
<keyword evidence="6" id="KW-0547">Nucleotide-binding</keyword>
<dbReference type="GO" id="GO:0005524">
    <property type="term" value="F:ATP binding"/>
    <property type="evidence" value="ECO:0007669"/>
    <property type="project" value="UniProtKB-KW"/>
</dbReference>
<dbReference type="Pfam" id="PF00005">
    <property type="entry name" value="ABC_tran"/>
    <property type="match status" value="2"/>
</dbReference>
<protein>
    <submittedName>
        <fullName evidence="14">ABCC5</fullName>
    </submittedName>
</protein>
<evidence type="ECO:0000256" key="6">
    <source>
        <dbReference type="ARBA" id="ARBA00022741"/>
    </source>
</evidence>
<feature type="transmembrane region" description="Helical" evidence="11">
    <location>
        <begin position="660"/>
        <end position="683"/>
    </location>
</feature>
<evidence type="ECO:0000256" key="7">
    <source>
        <dbReference type="ARBA" id="ARBA00022840"/>
    </source>
</evidence>
<dbReference type="Gene3D" id="3.40.50.300">
    <property type="entry name" value="P-loop containing nucleotide triphosphate hydrolases"/>
    <property type="match status" value="2"/>
</dbReference>
<evidence type="ECO:0000256" key="5">
    <source>
        <dbReference type="ARBA" id="ARBA00022737"/>
    </source>
</evidence>
<dbReference type="AlphaFoldDB" id="A0A7J7JR14"/>
<feature type="transmembrane region" description="Helical" evidence="11">
    <location>
        <begin position="730"/>
        <end position="750"/>
    </location>
</feature>
<feature type="transmembrane region" description="Helical" evidence="11">
    <location>
        <begin position="99"/>
        <end position="121"/>
    </location>
</feature>
<evidence type="ECO:0000259" key="13">
    <source>
        <dbReference type="PROSITE" id="PS50929"/>
    </source>
</evidence>
<dbReference type="GO" id="GO:0140359">
    <property type="term" value="F:ABC-type transporter activity"/>
    <property type="evidence" value="ECO:0007669"/>
    <property type="project" value="InterPro"/>
</dbReference>